<dbReference type="AlphaFoldDB" id="A6TUS0"/>
<dbReference type="GO" id="GO:0004803">
    <property type="term" value="F:transposase activity"/>
    <property type="evidence" value="ECO:0007669"/>
    <property type="project" value="InterPro"/>
</dbReference>
<protein>
    <recommendedName>
        <fullName evidence="1">Transposase IS200-like domain-containing protein</fullName>
    </recommendedName>
</protein>
<dbReference type="STRING" id="293826.Amet_3821"/>
<dbReference type="SMART" id="SM01321">
    <property type="entry name" value="Y1_Tnp"/>
    <property type="match status" value="1"/>
</dbReference>
<organism evidence="2 3">
    <name type="scientific">Alkaliphilus metalliredigens (strain QYMF)</name>
    <dbReference type="NCBI Taxonomy" id="293826"/>
    <lineage>
        <taxon>Bacteria</taxon>
        <taxon>Bacillati</taxon>
        <taxon>Bacillota</taxon>
        <taxon>Clostridia</taxon>
        <taxon>Peptostreptococcales</taxon>
        <taxon>Natronincolaceae</taxon>
        <taxon>Alkaliphilus</taxon>
    </lineage>
</organism>
<dbReference type="SUPFAM" id="SSF143422">
    <property type="entry name" value="Transposase IS200-like"/>
    <property type="match status" value="1"/>
</dbReference>
<dbReference type="InterPro" id="IPR002686">
    <property type="entry name" value="Transposase_17"/>
</dbReference>
<evidence type="ECO:0000313" key="3">
    <source>
        <dbReference type="Proteomes" id="UP000001572"/>
    </source>
</evidence>
<accession>A6TUS0</accession>
<dbReference type="PANTHER" id="PTHR34322">
    <property type="entry name" value="TRANSPOSASE, Y1_TNP DOMAIN-CONTAINING"/>
    <property type="match status" value="1"/>
</dbReference>
<dbReference type="Pfam" id="PF01797">
    <property type="entry name" value="Y1_Tnp"/>
    <property type="match status" value="1"/>
</dbReference>
<dbReference type="GO" id="GO:0006313">
    <property type="term" value="P:DNA transposition"/>
    <property type="evidence" value="ECO:0007669"/>
    <property type="project" value="InterPro"/>
</dbReference>
<dbReference type="Gene3D" id="3.30.70.1290">
    <property type="entry name" value="Transposase IS200-like"/>
    <property type="match status" value="1"/>
</dbReference>
<evidence type="ECO:0000313" key="2">
    <source>
        <dbReference type="EMBL" id="ABR49938.1"/>
    </source>
</evidence>
<proteinExistence type="predicted"/>
<dbReference type="OrthoDB" id="9788881at2"/>
<dbReference type="PANTHER" id="PTHR34322:SF2">
    <property type="entry name" value="TRANSPOSASE IS200-LIKE DOMAIN-CONTAINING PROTEIN"/>
    <property type="match status" value="1"/>
</dbReference>
<keyword evidence="3" id="KW-1185">Reference proteome</keyword>
<dbReference type="KEGG" id="amt:Amet_3821"/>
<gene>
    <name evidence="2" type="ordered locus">Amet_3821</name>
</gene>
<dbReference type="InterPro" id="IPR036515">
    <property type="entry name" value="Transposase_17_sf"/>
</dbReference>
<dbReference type="EMBL" id="CP000724">
    <property type="protein sequence ID" value="ABR49938.1"/>
    <property type="molecule type" value="Genomic_DNA"/>
</dbReference>
<feature type="domain" description="Transposase IS200-like" evidence="1">
    <location>
        <begin position="9"/>
        <end position="123"/>
    </location>
</feature>
<dbReference type="Proteomes" id="UP000001572">
    <property type="component" value="Chromosome"/>
</dbReference>
<reference evidence="3" key="1">
    <citation type="journal article" date="2016" name="Genome Announc.">
        <title>Complete genome sequence of Alkaliphilus metalliredigens strain QYMF, an alkaliphilic and metal-reducing bacterium isolated from borax-contaminated leachate ponds.</title>
        <authorList>
            <person name="Hwang C."/>
            <person name="Copeland A."/>
            <person name="Lucas S."/>
            <person name="Lapidus A."/>
            <person name="Barry K."/>
            <person name="Detter J.C."/>
            <person name="Glavina Del Rio T."/>
            <person name="Hammon N."/>
            <person name="Israni S."/>
            <person name="Dalin E."/>
            <person name="Tice H."/>
            <person name="Pitluck S."/>
            <person name="Chertkov O."/>
            <person name="Brettin T."/>
            <person name="Bruce D."/>
            <person name="Han C."/>
            <person name="Schmutz J."/>
            <person name="Larimer F."/>
            <person name="Land M.L."/>
            <person name="Hauser L."/>
            <person name="Kyrpides N."/>
            <person name="Mikhailova N."/>
            <person name="Ye Q."/>
            <person name="Zhou J."/>
            <person name="Richardson P."/>
            <person name="Fields M.W."/>
        </authorList>
    </citation>
    <scope>NUCLEOTIDE SEQUENCE [LARGE SCALE GENOMIC DNA]</scope>
    <source>
        <strain evidence="3">QYMF</strain>
    </source>
</reference>
<dbReference type="GO" id="GO:0003677">
    <property type="term" value="F:DNA binding"/>
    <property type="evidence" value="ECO:0007669"/>
    <property type="project" value="InterPro"/>
</dbReference>
<dbReference type="eggNOG" id="COG1943">
    <property type="taxonomic scope" value="Bacteria"/>
</dbReference>
<evidence type="ECO:0000259" key="1">
    <source>
        <dbReference type="SMART" id="SM01321"/>
    </source>
</evidence>
<sequence>MPRNAREKSQTGIYHVMMRGIDKRNIFIAEDDYDKFLHYIERAKGKSDISLVAYCFMTNHVHLLIKEGKEEIGNTIRRISVGYAQYHNRKHGRTGHLFQNRYQSEAVNDDNYLLVVLRYIHQNPVKAGIIKTICDYKWSSYADYLNLHRSTIVDRDIAMGYFIDTDEFIKFHSQQNTDYCLDYEERKRYTDDELKECIKSIVEMENLHLIENQTRDIILKRIKQETGASIRQLERVLGIGRSIIQKA</sequence>
<name>A6TUS0_ALKMQ</name>
<dbReference type="HOGENOM" id="CLU_068226_0_2_9"/>